<dbReference type="PANTHER" id="PTHR34613:SF1">
    <property type="entry name" value="SLL6017 PROTEIN"/>
    <property type="match status" value="1"/>
</dbReference>
<reference evidence="2" key="1">
    <citation type="submission" date="2019-12" db="EMBL/GenBank/DDBJ databases">
        <title>Actinomadura physcomitrii sp. nov., a novel actinomycete isolated from moss [Physcomitrium sphaericum (Ludw) Fuernr].</title>
        <authorList>
            <person name="Zhuang X."/>
        </authorList>
    </citation>
    <scope>NUCLEOTIDE SEQUENCE [LARGE SCALE GENOMIC DNA]</scope>
    <source>
        <strain evidence="2">LD22</strain>
    </source>
</reference>
<protein>
    <submittedName>
        <fullName evidence="2">Uncharacterized protein</fullName>
    </submittedName>
</protein>
<evidence type="ECO:0000313" key="2">
    <source>
        <dbReference type="EMBL" id="MWA06849.1"/>
    </source>
</evidence>
<keyword evidence="3" id="KW-1185">Reference proteome</keyword>
<proteinExistence type="predicted"/>
<dbReference type="AlphaFoldDB" id="A0A6I4MW11"/>
<comment type="caution">
    <text evidence="2">The sequence shown here is derived from an EMBL/GenBank/DDBJ whole genome shotgun (WGS) entry which is preliminary data.</text>
</comment>
<dbReference type="PANTHER" id="PTHR34613">
    <property type="entry name" value="SLL0800 PROTEIN"/>
    <property type="match status" value="1"/>
</dbReference>
<feature type="region of interest" description="Disordered" evidence="1">
    <location>
        <begin position="218"/>
        <end position="243"/>
    </location>
</feature>
<dbReference type="Proteomes" id="UP000462055">
    <property type="component" value="Unassembled WGS sequence"/>
</dbReference>
<dbReference type="RefSeq" id="WP_160573963.1">
    <property type="nucleotide sequence ID" value="NZ_WBMS02000058.1"/>
</dbReference>
<accession>A0A6I4MW11</accession>
<gene>
    <name evidence="2" type="ORF">F8568_042205</name>
</gene>
<evidence type="ECO:0000256" key="1">
    <source>
        <dbReference type="SAM" id="MobiDB-lite"/>
    </source>
</evidence>
<sequence length="298" mass="32999">MIRERPESALEMLRDLKGIDIPPTPLVRVESNTFNDRPSKDFTPDTVISAGPPQQPFHGLIVEVQQEPSEAKRKQLPRYAASLWLMLNCPVTLLCICPDAATAKFFAKPITTELPGYVLEAVVLGPDDVPAISDASEAATHPEVAVLSVLVHREQKVAEAFVGGLSLMSDDHATQYYEYAYGMASLPVRRTLEELMTSTNWPVYSPFAREHFGRGKSEGLAEGRAEGRIEGRAEGRTEGRAEGRTEGRAEALLLLLEARNLNASGSVIKRILLCKDTEMLEKWIRRAALIEKVEDLFD</sequence>
<organism evidence="2 3">
    <name type="scientific">Actinomadura physcomitrii</name>
    <dbReference type="NCBI Taxonomy" id="2650748"/>
    <lineage>
        <taxon>Bacteria</taxon>
        <taxon>Bacillati</taxon>
        <taxon>Actinomycetota</taxon>
        <taxon>Actinomycetes</taxon>
        <taxon>Streptosporangiales</taxon>
        <taxon>Thermomonosporaceae</taxon>
        <taxon>Actinomadura</taxon>
    </lineage>
</organism>
<evidence type="ECO:0000313" key="3">
    <source>
        <dbReference type="Proteomes" id="UP000462055"/>
    </source>
</evidence>
<dbReference type="EMBL" id="WBMS02000058">
    <property type="protein sequence ID" value="MWA06849.1"/>
    <property type="molecule type" value="Genomic_DNA"/>
</dbReference>
<name>A0A6I4MW11_9ACTN</name>